<name>A0A0D0D3E8_9AGAM</name>
<organism evidence="1 2">
    <name type="scientific">Paxillus rubicundulus Ve08.2h10</name>
    <dbReference type="NCBI Taxonomy" id="930991"/>
    <lineage>
        <taxon>Eukaryota</taxon>
        <taxon>Fungi</taxon>
        <taxon>Dikarya</taxon>
        <taxon>Basidiomycota</taxon>
        <taxon>Agaricomycotina</taxon>
        <taxon>Agaricomycetes</taxon>
        <taxon>Agaricomycetidae</taxon>
        <taxon>Boletales</taxon>
        <taxon>Paxilineae</taxon>
        <taxon>Paxillaceae</taxon>
        <taxon>Paxillus</taxon>
    </lineage>
</organism>
<dbReference type="HOGENOM" id="CLU_1865789_0_0_1"/>
<reference evidence="2" key="2">
    <citation type="submission" date="2015-01" db="EMBL/GenBank/DDBJ databases">
        <title>Evolutionary Origins and Diversification of the Mycorrhizal Mutualists.</title>
        <authorList>
            <consortium name="DOE Joint Genome Institute"/>
            <consortium name="Mycorrhizal Genomics Consortium"/>
            <person name="Kohler A."/>
            <person name="Kuo A."/>
            <person name="Nagy L.G."/>
            <person name="Floudas D."/>
            <person name="Copeland A."/>
            <person name="Barry K.W."/>
            <person name="Cichocki N."/>
            <person name="Veneault-Fourrey C."/>
            <person name="LaButti K."/>
            <person name="Lindquist E.A."/>
            <person name="Lipzen A."/>
            <person name="Lundell T."/>
            <person name="Morin E."/>
            <person name="Murat C."/>
            <person name="Riley R."/>
            <person name="Ohm R."/>
            <person name="Sun H."/>
            <person name="Tunlid A."/>
            <person name="Henrissat B."/>
            <person name="Grigoriev I.V."/>
            <person name="Hibbett D.S."/>
            <person name="Martin F."/>
        </authorList>
    </citation>
    <scope>NUCLEOTIDE SEQUENCE [LARGE SCALE GENOMIC DNA]</scope>
    <source>
        <strain evidence="2">Ve08.2h10</strain>
    </source>
</reference>
<protein>
    <submittedName>
        <fullName evidence="1">Uncharacterized protein</fullName>
    </submittedName>
</protein>
<keyword evidence="2" id="KW-1185">Reference proteome</keyword>
<dbReference type="EMBL" id="KN825445">
    <property type="protein sequence ID" value="KIK90967.1"/>
    <property type="molecule type" value="Genomic_DNA"/>
</dbReference>
<reference evidence="1 2" key="1">
    <citation type="submission" date="2014-04" db="EMBL/GenBank/DDBJ databases">
        <authorList>
            <consortium name="DOE Joint Genome Institute"/>
            <person name="Kuo A."/>
            <person name="Kohler A."/>
            <person name="Jargeat P."/>
            <person name="Nagy L.G."/>
            <person name="Floudas D."/>
            <person name="Copeland A."/>
            <person name="Barry K.W."/>
            <person name="Cichocki N."/>
            <person name="Veneault-Fourrey C."/>
            <person name="LaButti K."/>
            <person name="Lindquist E.A."/>
            <person name="Lipzen A."/>
            <person name="Lundell T."/>
            <person name="Morin E."/>
            <person name="Murat C."/>
            <person name="Sun H."/>
            <person name="Tunlid A."/>
            <person name="Henrissat B."/>
            <person name="Grigoriev I.V."/>
            <person name="Hibbett D.S."/>
            <person name="Martin F."/>
            <person name="Nordberg H.P."/>
            <person name="Cantor M.N."/>
            <person name="Hua S.X."/>
        </authorList>
    </citation>
    <scope>NUCLEOTIDE SEQUENCE [LARGE SCALE GENOMIC DNA]</scope>
    <source>
        <strain evidence="1 2">Ve08.2h10</strain>
    </source>
</reference>
<dbReference type="AlphaFoldDB" id="A0A0D0D3E8"/>
<sequence>MKATSYGTGVQCHMSHCVRVHSMVWLRFAVLFKIMHKRNRVRTDKSETYEVCIQPYRPFVLVSRMYLKLYMSQRWLSTAEAYNKENKRVDAGCIDINSNIEFHQSSARCSKAIDRRLIHNVERFLFACPIILPRTFE</sequence>
<proteinExistence type="predicted"/>
<accession>A0A0D0D3E8</accession>
<evidence type="ECO:0000313" key="1">
    <source>
        <dbReference type="EMBL" id="KIK90967.1"/>
    </source>
</evidence>
<evidence type="ECO:0000313" key="2">
    <source>
        <dbReference type="Proteomes" id="UP000054538"/>
    </source>
</evidence>
<dbReference type="Proteomes" id="UP000054538">
    <property type="component" value="Unassembled WGS sequence"/>
</dbReference>
<gene>
    <name evidence="1" type="ORF">PAXRUDRAFT_655604</name>
</gene>
<dbReference type="InParanoid" id="A0A0D0D3E8"/>